<accession>A0A094PP11</accession>
<comment type="similarity">
    <text evidence="2">Belongs to the AzlC family.</text>
</comment>
<evidence type="ECO:0000313" key="9">
    <source>
        <dbReference type="EMBL" id="KGA03746.1"/>
    </source>
</evidence>
<gene>
    <name evidence="9" type="ORF">GM49_0505</name>
</gene>
<keyword evidence="6 8" id="KW-1133">Transmembrane helix</keyword>
<sequence length="213" mass="22304">MSVKRDSFSVSITVGAYGSAFGAAAVAADFSVLQACLLSLLLFSGASQFAVVGVIAAGGTAINAIATSTLLGTRNGLYGLRLAPILKLRGWRRVVAAQITIDESIGVALAQKDEAEMRRGFWYTGFGVFIFWNLFTLAGALGAQAIGDPSAWGLDAAVPAAFLGLLWPRLSDRKSWVLAGFAILLALSLTPFVPAGIPIISCTLLAIIIGWRK</sequence>
<evidence type="ECO:0000256" key="2">
    <source>
        <dbReference type="ARBA" id="ARBA00010735"/>
    </source>
</evidence>
<proteinExistence type="inferred from homology"/>
<evidence type="ECO:0008006" key="10">
    <source>
        <dbReference type="Google" id="ProtNLM"/>
    </source>
</evidence>
<feature type="transmembrane region" description="Helical" evidence="8">
    <location>
        <begin position="178"/>
        <end position="211"/>
    </location>
</feature>
<dbReference type="GO" id="GO:1903785">
    <property type="term" value="P:L-valine transmembrane transport"/>
    <property type="evidence" value="ECO:0007669"/>
    <property type="project" value="TreeGrafter"/>
</dbReference>
<dbReference type="AlphaFoldDB" id="A0A094PP11"/>
<evidence type="ECO:0000256" key="1">
    <source>
        <dbReference type="ARBA" id="ARBA00004651"/>
    </source>
</evidence>
<keyword evidence="4" id="KW-1003">Cell membrane</keyword>
<dbReference type="InterPro" id="IPR011606">
    <property type="entry name" value="Brnchd-chn_aa_trnsp_permease"/>
</dbReference>
<evidence type="ECO:0000256" key="4">
    <source>
        <dbReference type="ARBA" id="ARBA00022475"/>
    </source>
</evidence>
<dbReference type="Pfam" id="PF03591">
    <property type="entry name" value="AzlC"/>
    <property type="match status" value="1"/>
</dbReference>
<protein>
    <recommendedName>
        <fullName evidence="10">Branched-chain amino acid ABC transporter permease</fullName>
    </recommendedName>
</protein>
<dbReference type="GO" id="GO:0005886">
    <property type="term" value="C:plasma membrane"/>
    <property type="evidence" value="ECO:0007669"/>
    <property type="project" value="UniProtKB-SubCell"/>
</dbReference>
<dbReference type="PANTHER" id="PTHR34979:SF1">
    <property type="entry name" value="INNER MEMBRANE PROTEIN YGAZ"/>
    <property type="match status" value="1"/>
</dbReference>
<reference evidence="9" key="1">
    <citation type="submission" date="2014-05" db="EMBL/GenBank/DDBJ databases">
        <title>Key roles for freshwater Actinobacteria revealed by deep metagenomic sequencing.</title>
        <authorList>
            <person name="Ghai R."/>
            <person name="Mizuno C.M."/>
            <person name="Picazo A."/>
            <person name="Camacho A."/>
            <person name="Rodriguez-Valera F."/>
        </authorList>
    </citation>
    <scope>NUCLEOTIDE SEQUENCE</scope>
</reference>
<evidence type="ECO:0000256" key="6">
    <source>
        <dbReference type="ARBA" id="ARBA00022989"/>
    </source>
</evidence>
<comment type="subcellular location">
    <subcellularLocation>
        <location evidence="1">Cell membrane</location>
        <topology evidence="1">Multi-pass membrane protein</topology>
    </subcellularLocation>
</comment>
<keyword evidence="7 8" id="KW-0472">Membrane</keyword>
<keyword evidence="5 8" id="KW-0812">Transmembrane</keyword>
<organism evidence="9">
    <name type="scientific">freshwater metagenome</name>
    <dbReference type="NCBI Taxonomy" id="449393"/>
    <lineage>
        <taxon>unclassified sequences</taxon>
        <taxon>metagenomes</taxon>
        <taxon>ecological metagenomes</taxon>
    </lineage>
</organism>
<evidence type="ECO:0000256" key="5">
    <source>
        <dbReference type="ARBA" id="ARBA00022692"/>
    </source>
</evidence>
<dbReference type="EMBL" id="JNSJ01000003">
    <property type="protein sequence ID" value="KGA03746.1"/>
    <property type="molecule type" value="Genomic_DNA"/>
</dbReference>
<evidence type="ECO:0000256" key="7">
    <source>
        <dbReference type="ARBA" id="ARBA00023136"/>
    </source>
</evidence>
<dbReference type="PANTHER" id="PTHR34979">
    <property type="entry name" value="INNER MEMBRANE PROTEIN YGAZ"/>
    <property type="match status" value="1"/>
</dbReference>
<comment type="caution">
    <text evidence="9">The sequence shown here is derived from an EMBL/GenBank/DDBJ whole genome shotgun (WGS) entry which is preliminary data.</text>
</comment>
<name>A0A094PP11_9ZZZZ</name>
<keyword evidence="3" id="KW-0813">Transport</keyword>
<evidence type="ECO:0000256" key="8">
    <source>
        <dbReference type="SAM" id="Phobius"/>
    </source>
</evidence>
<feature type="transmembrane region" description="Helical" evidence="8">
    <location>
        <begin position="121"/>
        <end position="143"/>
    </location>
</feature>
<feature type="transmembrane region" description="Helical" evidence="8">
    <location>
        <begin position="49"/>
        <end position="71"/>
    </location>
</feature>
<evidence type="ECO:0000256" key="3">
    <source>
        <dbReference type="ARBA" id="ARBA00022448"/>
    </source>
</evidence>